<dbReference type="NCBIfam" id="TIGR01727">
    <property type="entry name" value="oligo_HPY"/>
    <property type="match status" value="1"/>
</dbReference>
<evidence type="ECO:0000256" key="2">
    <source>
        <dbReference type="ARBA" id="ARBA00022448"/>
    </source>
</evidence>
<proteinExistence type="inferred from homology"/>
<sequence>MHFPVKEGILLRASKSNRAVDDVSLTIRPGETLGLVGESGCGKSTLGRCISRLYTPTGGKVLFEGTDITHLRGKALMPHRRHIQMIFQDPMESLNARHTVGEILEEPFIIHKLGDKAFRSQRVRGLLDTVGLPARSATRYPFEFSGGQRQRIGIARAIALNPRLIVCDEPVSALDVSIQSQVLNLLNDLQQEFKLAYLFIAHDLAVVKHISDRVAIMYLGKIVETADAETIYRQPRHPYTRSLISAIPVPDPHRKVQRQVLEGDVPSPIDPPSGCAFHPRCPEAIARCKVEAPELIAVDGDHQSACHLSECP</sequence>
<dbReference type="PANTHER" id="PTHR43776:SF7">
    <property type="entry name" value="D,D-DIPEPTIDE TRANSPORT ATP-BINDING PROTEIN DDPF-RELATED"/>
    <property type="match status" value="1"/>
</dbReference>
<dbReference type="CDD" id="cd03257">
    <property type="entry name" value="ABC_NikE_OppD_transporters"/>
    <property type="match status" value="1"/>
</dbReference>
<evidence type="ECO:0000256" key="4">
    <source>
        <dbReference type="ARBA" id="ARBA00022840"/>
    </source>
</evidence>
<organism evidence="6 7">
    <name type="scientific">Pseudohalioglobus lutimaris</name>
    <dbReference type="NCBI Taxonomy" id="1737061"/>
    <lineage>
        <taxon>Bacteria</taxon>
        <taxon>Pseudomonadati</taxon>
        <taxon>Pseudomonadota</taxon>
        <taxon>Gammaproteobacteria</taxon>
        <taxon>Cellvibrionales</taxon>
        <taxon>Halieaceae</taxon>
        <taxon>Pseudohalioglobus</taxon>
    </lineage>
</organism>
<keyword evidence="7" id="KW-1185">Reference proteome</keyword>
<dbReference type="SMART" id="SM00382">
    <property type="entry name" value="AAA"/>
    <property type="match status" value="1"/>
</dbReference>
<reference evidence="6 7" key="1">
    <citation type="submission" date="2018-01" db="EMBL/GenBank/DDBJ databases">
        <title>The draft genome sequence of Halioglobus lutimaris HF004.</title>
        <authorList>
            <person name="Du Z.-J."/>
            <person name="Shi M.-J."/>
        </authorList>
    </citation>
    <scope>NUCLEOTIDE SEQUENCE [LARGE SCALE GENOMIC DNA]</scope>
    <source>
        <strain evidence="6 7">HF004</strain>
    </source>
</reference>
<name>A0A2N5X2H2_9GAMM</name>
<dbReference type="PANTHER" id="PTHR43776">
    <property type="entry name" value="TRANSPORT ATP-BINDING PROTEIN"/>
    <property type="match status" value="1"/>
</dbReference>
<keyword evidence="4" id="KW-0067">ATP-binding</keyword>
<dbReference type="InterPro" id="IPR003593">
    <property type="entry name" value="AAA+_ATPase"/>
</dbReference>
<dbReference type="SUPFAM" id="SSF52540">
    <property type="entry name" value="P-loop containing nucleoside triphosphate hydrolases"/>
    <property type="match status" value="1"/>
</dbReference>
<evidence type="ECO:0000256" key="1">
    <source>
        <dbReference type="ARBA" id="ARBA00005417"/>
    </source>
</evidence>
<evidence type="ECO:0000256" key="3">
    <source>
        <dbReference type="ARBA" id="ARBA00022741"/>
    </source>
</evidence>
<dbReference type="Gene3D" id="3.40.50.300">
    <property type="entry name" value="P-loop containing nucleotide triphosphate hydrolases"/>
    <property type="match status" value="1"/>
</dbReference>
<protein>
    <submittedName>
        <fullName evidence="6">Peptide ABC transporter substrate-binding protein</fullName>
    </submittedName>
</protein>
<dbReference type="InterPro" id="IPR003439">
    <property type="entry name" value="ABC_transporter-like_ATP-bd"/>
</dbReference>
<dbReference type="InterPro" id="IPR017871">
    <property type="entry name" value="ABC_transporter-like_CS"/>
</dbReference>
<dbReference type="PROSITE" id="PS00211">
    <property type="entry name" value="ABC_TRANSPORTER_1"/>
    <property type="match status" value="1"/>
</dbReference>
<dbReference type="OrthoDB" id="9784450at2"/>
<dbReference type="EMBL" id="PKUS01000012">
    <property type="protein sequence ID" value="PLW68691.1"/>
    <property type="molecule type" value="Genomic_DNA"/>
</dbReference>
<gene>
    <name evidence="6" type="ORF">C0039_11370</name>
</gene>
<dbReference type="Proteomes" id="UP000235005">
    <property type="component" value="Unassembled WGS sequence"/>
</dbReference>
<dbReference type="Pfam" id="PF00005">
    <property type="entry name" value="ABC_tran"/>
    <property type="match status" value="1"/>
</dbReference>
<evidence type="ECO:0000259" key="5">
    <source>
        <dbReference type="PROSITE" id="PS50893"/>
    </source>
</evidence>
<dbReference type="InterPro" id="IPR050319">
    <property type="entry name" value="ABC_transp_ATP-bind"/>
</dbReference>
<comment type="caution">
    <text evidence="6">The sequence shown here is derived from an EMBL/GenBank/DDBJ whole genome shotgun (WGS) entry which is preliminary data.</text>
</comment>
<evidence type="ECO:0000313" key="6">
    <source>
        <dbReference type="EMBL" id="PLW68691.1"/>
    </source>
</evidence>
<dbReference type="GO" id="GO:0005524">
    <property type="term" value="F:ATP binding"/>
    <property type="evidence" value="ECO:0007669"/>
    <property type="project" value="UniProtKB-KW"/>
</dbReference>
<keyword evidence="2" id="KW-0813">Transport</keyword>
<dbReference type="InterPro" id="IPR027417">
    <property type="entry name" value="P-loop_NTPase"/>
</dbReference>
<dbReference type="GO" id="GO:0015833">
    <property type="term" value="P:peptide transport"/>
    <property type="evidence" value="ECO:0007669"/>
    <property type="project" value="InterPro"/>
</dbReference>
<evidence type="ECO:0000313" key="7">
    <source>
        <dbReference type="Proteomes" id="UP000235005"/>
    </source>
</evidence>
<keyword evidence="3" id="KW-0547">Nucleotide-binding</keyword>
<dbReference type="GO" id="GO:0055085">
    <property type="term" value="P:transmembrane transport"/>
    <property type="evidence" value="ECO:0007669"/>
    <property type="project" value="UniProtKB-ARBA"/>
</dbReference>
<dbReference type="FunFam" id="3.40.50.300:FF:000016">
    <property type="entry name" value="Oligopeptide ABC transporter ATP-binding component"/>
    <property type="match status" value="1"/>
</dbReference>
<dbReference type="PROSITE" id="PS50893">
    <property type="entry name" value="ABC_TRANSPORTER_2"/>
    <property type="match status" value="1"/>
</dbReference>
<dbReference type="InterPro" id="IPR013563">
    <property type="entry name" value="Oligopep_ABC_C"/>
</dbReference>
<dbReference type="Pfam" id="PF08352">
    <property type="entry name" value="oligo_HPY"/>
    <property type="match status" value="1"/>
</dbReference>
<feature type="domain" description="ABC transporter" evidence="5">
    <location>
        <begin position="5"/>
        <end position="244"/>
    </location>
</feature>
<accession>A0A2N5X2H2</accession>
<dbReference type="GO" id="GO:0016887">
    <property type="term" value="F:ATP hydrolysis activity"/>
    <property type="evidence" value="ECO:0007669"/>
    <property type="project" value="InterPro"/>
</dbReference>
<dbReference type="RefSeq" id="WP_101518159.1">
    <property type="nucleotide sequence ID" value="NZ_PKUS01000012.1"/>
</dbReference>
<dbReference type="AlphaFoldDB" id="A0A2N5X2H2"/>
<comment type="similarity">
    <text evidence="1">Belongs to the ABC transporter superfamily.</text>
</comment>